<proteinExistence type="predicted"/>
<dbReference type="OrthoDB" id="5193244at2759"/>
<evidence type="ECO:0000256" key="5">
    <source>
        <dbReference type="ARBA" id="ARBA00023136"/>
    </source>
</evidence>
<evidence type="ECO:0000313" key="9">
    <source>
        <dbReference type="EMBL" id="KIW02539.1"/>
    </source>
</evidence>
<evidence type="ECO:0000256" key="7">
    <source>
        <dbReference type="SAM" id="SignalP"/>
    </source>
</evidence>
<dbReference type="GeneID" id="27313969"/>
<keyword evidence="5 6" id="KW-0472">Membrane</keyword>
<name>A0A0D2ATV2_9PEZI</name>
<evidence type="ECO:0000313" key="10">
    <source>
        <dbReference type="Proteomes" id="UP000053259"/>
    </source>
</evidence>
<dbReference type="AlphaFoldDB" id="A0A0D2ATV2"/>
<keyword evidence="10" id="KW-1185">Reference proteome</keyword>
<feature type="transmembrane region" description="Helical" evidence="6">
    <location>
        <begin position="71"/>
        <end position="91"/>
    </location>
</feature>
<dbReference type="GO" id="GO:0005886">
    <property type="term" value="C:plasma membrane"/>
    <property type="evidence" value="ECO:0007669"/>
    <property type="project" value="UniProtKB-SubCell"/>
</dbReference>
<comment type="subcellular location">
    <subcellularLocation>
        <location evidence="1">Cell membrane</location>
        <topology evidence="1">Multi-pass membrane protein</topology>
    </subcellularLocation>
</comment>
<organism evidence="9 10">
    <name type="scientific">Verruconis gallopava</name>
    <dbReference type="NCBI Taxonomy" id="253628"/>
    <lineage>
        <taxon>Eukaryota</taxon>
        <taxon>Fungi</taxon>
        <taxon>Dikarya</taxon>
        <taxon>Ascomycota</taxon>
        <taxon>Pezizomycotina</taxon>
        <taxon>Dothideomycetes</taxon>
        <taxon>Pleosporomycetidae</taxon>
        <taxon>Venturiales</taxon>
        <taxon>Sympoventuriaceae</taxon>
        <taxon>Verruconis</taxon>
    </lineage>
</organism>
<reference evidence="9 10" key="1">
    <citation type="submission" date="2015-01" db="EMBL/GenBank/DDBJ databases">
        <title>The Genome Sequence of Ochroconis gallopava CBS43764.</title>
        <authorList>
            <consortium name="The Broad Institute Genomics Platform"/>
            <person name="Cuomo C."/>
            <person name="de Hoog S."/>
            <person name="Gorbushina A."/>
            <person name="Stielow B."/>
            <person name="Teixiera M."/>
            <person name="Abouelleil A."/>
            <person name="Chapman S.B."/>
            <person name="Priest M."/>
            <person name="Young S.K."/>
            <person name="Wortman J."/>
            <person name="Nusbaum C."/>
            <person name="Birren B."/>
        </authorList>
    </citation>
    <scope>NUCLEOTIDE SEQUENCE [LARGE SCALE GENOMIC DNA]</scope>
    <source>
        <strain evidence="9 10">CBS 43764</strain>
    </source>
</reference>
<feature type="chain" id="PRO_5002238677" description="Cardiolipin synthase N-terminal domain-containing protein" evidence="7">
    <location>
        <begin position="23"/>
        <end position="105"/>
    </location>
</feature>
<keyword evidence="7" id="KW-0732">Signal</keyword>
<feature type="domain" description="Cardiolipin synthase N-terminal" evidence="8">
    <location>
        <begin position="51"/>
        <end position="92"/>
    </location>
</feature>
<gene>
    <name evidence="9" type="ORF">PV09_05996</name>
</gene>
<dbReference type="HOGENOM" id="CLU_164169_0_0_1"/>
<dbReference type="VEuPathDB" id="FungiDB:PV09_05996"/>
<dbReference type="InParanoid" id="A0A0D2ATV2"/>
<dbReference type="Pfam" id="PF13396">
    <property type="entry name" value="PLDc_N"/>
    <property type="match status" value="1"/>
</dbReference>
<evidence type="ECO:0000256" key="2">
    <source>
        <dbReference type="ARBA" id="ARBA00022475"/>
    </source>
</evidence>
<feature type="transmembrane region" description="Helical" evidence="6">
    <location>
        <begin position="38"/>
        <end position="59"/>
    </location>
</feature>
<dbReference type="EMBL" id="KN847548">
    <property type="protein sequence ID" value="KIW02539.1"/>
    <property type="molecule type" value="Genomic_DNA"/>
</dbReference>
<keyword evidence="3 6" id="KW-0812">Transmembrane</keyword>
<protein>
    <recommendedName>
        <fullName evidence="8">Cardiolipin synthase N-terminal domain-containing protein</fullName>
    </recommendedName>
</protein>
<dbReference type="RefSeq" id="XP_016212408.1">
    <property type="nucleotide sequence ID" value="XM_016359572.1"/>
</dbReference>
<dbReference type="Proteomes" id="UP000053259">
    <property type="component" value="Unassembled WGS sequence"/>
</dbReference>
<keyword evidence="2" id="KW-1003">Cell membrane</keyword>
<evidence type="ECO:0000256" key="6">
    <source>
        <dbReference type="SAM" id="Phobius"/>
    </source>
</evidence>
<evidence type="ECO:0000259" key="8">
    <source>
        <dbReference type="Pfam" id="PF13396"/>
    </source>
</evidence>
<evidence type="ECO:0000256" key="4">
    <source>
        <dbReference type="ARBA" id="ARBA00022989"/>
    </source>
</evidence>
<accession>A0A0D2ATV2</accession>
<evidence type="ECO:0000256" key="1">
    <source>
        <dbReference type="ARBA" id="ARBA00004651"/>
    </source>
</evidence>
<keyword evidence="4 6" id="KW-1133">Transmembrane helix</keyword>
<dbReference type="InterPro" id="IPR027379">
    <property type="entry name" value="CLS_N"/>
</dbReference>
<sequence>MATTFQLAIRLLLQLFLTVSFAASAPLNTQNHARPWHYGVSGGIVGFIVLVLDIIVWLEVLQSNRTVPQKLLWALLVFIFPIGGVIIYFLFSNRDAHRTGGYEPI</sequence>
<feature type="signal peptide" evidence="7">
    <location>
        <begin position="1"/>
        <end position="22"/>
    </location>
</feature>
<evidence type="ECO:0000256" key="3">
    <source>
        <dbReference type="ARBA" id="ARBA00022692"/>
    </source>
</evidence>